<dbReference type="Proteomes" id="UP001367508">
    <property type="component" value="Unassembled WGS sequence"/>
</dbReference>
<evidence type="ECO:0000313" key="2">
    <source>
        <dbReference type="Proteomes" id="UP001367508"/>
    </source>
</evidence>
<keyword evidence="2" id="KW-1185">Reference proteome</keyword>
<dbReference type="EMBL" id="JAYMYQ010000002">
    <property type="protein sequence ID" value="KAK7350121.1"/>
    <property type="molecule type" value="Genomic_DNA"/>
</dbReference>
<evidence type="ECO:0000313" key="1">
    <source>
        <dbReference type="EMBL" id="KAK7350121.1"/>
    </source>
</evidence>
<protein>
    <submittedName>
        <fullName evidence="1">Uncharacterized protein</fullName>
    </submittedName>
</protein>
<comment type="caution">
    <text evidence="1">The sequence shown here is derived from an EMBL/GenBank/DDBJ whole genome shotgun (WGS) entry which is preliminary data.</text>
</comment>
<organism evidence="1 2">
    <name type="scientific">Canavalia gladiata</name>
    <name type="common">Sword bean</name>
    <name type="synonym">Dolichos gladiatus</name>
    <dbReference type="NCBI Taxonomy" id="3824"/>
    <lineage>
        <taxon>Eukaryota</taxon>
        <taxon>Viridiplantae</taxon>
        <taxon>Streptophyta</taxon>
        <taxon>Embryophyta</taxon>
        <taxon>Tracheophyta</taxon>
        <taxon>Spermatophyta</taxon>
        <taxon>Magnoliopsida</taxon>
        <taxon>eudicotyledons</taxon>
        <taxon>Gunneridae</taxon>
        <taxon>Pentapetalae</taxon>
        <taxon>rosids</taxon>
        <taxon>fabids</taxon>
        <taxon>Fabales</taxon>
        <taxon>Fabaceae</taxon>
        <taxon>Papilionoideae</taxon>
        <taxon>50 kb inversion clade</taxon>
        <taxon>NPAAA clade</taxon>
        <taxon>indigoferoid/millettioid clade</taxon>
        <taxon>Phaseoleae</taxon>
        <taxon>Canavalia</taxon>
    </lineage>
</organism>
<dbReference type="AlphaFoldDB" id="A0AAN9QWZ7"/>
<proteinExistence type="predicted"/>
<reference evidence="1 2" key="1">
    <citation type="submission" date="2024-01" db="EMBL/GenBank/DDBJ databases">
        <title>The genomes of 5 underutilized Papilionoideae crops provide insights into root nodulation and disease resistanc.</title>
        <authorList>
            <person name="Jiang F."/>
        </authorList>
    </citation>
    <scope>NUCLEOTIDE SEQUENCE [LARGE SCALE GENOMIC DNA]</scope>
    <source>
        <strain evidence="1">LVBAO_FW01</strain>
        <tissue evidence="1">Leaves</tissue>
    </source>
</reference>
<name>A0AAN9QWZ7_CANGL</name>
<gene>
    <name evidence="1" type="ORF">VNO77_08255</name>
</gene>
<sequence>MKKAERDPHKKETLSLKGFSQLTNRLRKIGGKKEYLFDQTSYVGFLQLLNLLHHMSCPSLAKPHFRVRWNPLVRTHPKGSVDHGKFL</sequence>
<accession>A0AAN9QWZ7</accession>